<dbReference type="AlphaFoldDB" id="A0A2U3K2L3"/>
<feature type="compositionally biased region" description="Low complexity" evidence="1">
    <location>
        <begin position="27"/>
        <end position="41"/>
    </location>
</feature>
<reference evidence="4" key="1">
    <citation type="submission" date="2018-02" db="EMBL/GenBank/DDBJ databases">
        <authorList>
            <person name="Hausmann B."/>
        </authorList>
    </citation>
    <scope>NUCLEOTIDE SEQUENCE [LARGE SCALE GENOMIC DNA]</scope>
    <source>
        <strain evidence="4">Peat soil MAG SbF1</strain>
    </source>
</reference>
<evidence type="ECO:0000256" key="1">
    <source>
        <dbReference type="SAM" id="MobiDB-lite"/>
    </source>
</evidence>
<evidence type="ECO:0008006" key="5">
    <source>
        <dbReference type="Google" id="ProtNLM"/>
    </source>
</evidence>
<feature type="chain" id="PRO_5039385044" description="Lipoprotein" evidence="2">
    <location>
        <begin position="25"/>
        <end position="177"/>
    </location>
</feature>
<gene>
    <name evidence="3" type="ORF">SBF1_1260027</name>
</gene>
<accession>A0A2U3K2L3</accession>
<evidence type="ECO:0000256" key="2">
    <source>
        <dbReference type="SAM" id="SignalP"/>
    </source>
</evidence>
<dbReference type="OrthoDB" id="1807916at2"/>
<sequence length="177" mass="18377">MIKNQYLVRIIVVGVLTLSLTGCASSSQQATTTGQSSSSTGTGAGQTGSLIDQDQPNRSADVYGKVKSIQGNVVLIAKMQPPASSLSAADKAARQQQMQSLSPEDRQKLLASQDVMTGKNITITVPVGIPVKLRIIGSNGPTVEDGAISSIKAGSVVNIWTDTSDSSLAKYVSVANR</sequence>
<organism evidence="3 4">
    <name type="scientific">Candidatus Desulfosporosinus infrequens</name>
    <dbReference type="NCBI Taxonomy" id="2043169"/>
    <lineage>
        <taxon>Bacteria</taxon>
        <taxon>Bacillati</taxon>
        <taxon>Bacillota</taxon>
        <taxon>Clostridia</taxon>
        <taxon>Eubacteriales</taxon>
        <taxon>Desulfitobacteriaceae</taxon>
        <taxon>Desulfosporosinus</taxon>
    </lineage>
</organism>
<keyword evidence="2" id="KW-0732">Signal</keyword>
<feature type="signal peptide" evidence="2">
    <location>
        <begin position="1"/>
        <end position="24"/>
    </location>
</feature>
<evidence type="ECO:0000313" key="4">
    <source>
        <dbReference type="Proteomes" id="UP000238916"/>
    </source>
</evidence>
<feature type="region of interest" description="Disordered" evidence="1">
    <location>
        <begin position="27"/>
        <end position="57"/>
    </location>
</feature>
<dbReference type="EMBL" id="OMOF01000031">
    <property type="protein sequence ID" value="SPF33858.1"/>
    <property type="molecule type" value="Genomic_DNA"/>
</dbReference>
<name>A0A2U3K2L3_9FIRM</name>
<protein>
    <recommendedName>
        <fullName evidence="5">Lipoprotein</fullName>
    </recommendedName>
</protein>
<dbReference type="PROSITE" id="PS51257">
    <property type="entry name" value="PROKAR_LIPOPROTEIN"/>
    <property type="match status" value="1"/>
</dbReference>
<dbReference type="Proteomes" id="UP000238916">
    <property type="component" value="Unassembled WGS sequence"/>
</dbReference>
<evidence type="ECO:0000313" key="3">
    <source>
        <dbReference type="EMBL" id="SPF33858.1"/>
    </source>
</evidence>
<proteinExistence type="predicted"/>